<dbReference type="InterPro" id="IPR033900">
    <property type="entry name" value="Gram_neg_porin_domain"/>
</dbReference>
<dbReference type="SUPFAM" id="SSF56935">
    <property type="entry name" value="Porins"/>
    <property type="match status" value="1"/>
</dbReference>
<dbReference type="PANTHER" id="PTHR34501">
    <property type="entry name" value="PROTEIN YDDL-RELATED"/>
    <property type="match status" value="1"/>
</dbReference>
<keyword evidence="5" id="KW-0812">Transmembrane</keyword>
<evidence type="ECO:0000256" key="7">
    <source>
        <dbReference type="ARBA" id="ARBA00023065"/>
    </source>
</evidence>
<evidence type="ECO:0000256" key="9">
    <source>
        <dbReference type="ARBA" id="ARBA00023136"/>
    </source>
</evidence>
<dbReference type="InterPro" id="IPR002299">
    <property type="entry name" value="Porin_Neis"/>
</dbReference>
<keyword evidence="4" id="KW-1134">Transmembrane beta strand</keyword>
<keyword evidence="6 11" id="KW-0732">Signal</keyword>
<evidence type="ECO:0000256" key="10">
    <source>
        <dbReference type="ARBA" id="ARBA00023237"/>
    </source>
</evidence>
<evidence type="ECO:0000256" key="11">
    <source>
        <dbReference type="SAM" id="SignalP"/>
    </source>
</evidence>
<keyword evidence="8" id="KW-0626">Porin</keyword>
<dbReference type="Pfam" id="PF13609">
    <property type="entry name" value="Porin_4"/>
    <property type="match status" value="1"/>
</dbReference>
<reference evidence="13 14" key="1">
    <citation type="submission" date="2024-04" db="EMBL/GenBank/DDBJ databases">
        <title>Novel species of the genus Ideonella isolated from streams.</title>
        <authorList>
            <person name="Lu H."/>
        </authorList>
    </citation>
    <scope>NUCLEOTIDE SEQUENCE [LARGE SCALE GENOMIC DNA]</scope>
    <source>
        <strain evidence="13 14">LYT19W</strain>
    </source>
</reference>
<accession>A0ABU9C1H1</accession>
<comment type="subcellular location">
    <subcellularLocation>
        <location evidence="1">Cell outer membrane</location>
        <topology evidence="1">Multi-pass membrane protein</topology>
    </subcellularLocation>
</comment>
<keyword evidence="3" id="KW-0813">Transport</keyword>
<dbReference type="CDD" id="cd00342">
    <property type="entry name" value="gram_neg_porins"/>
    <property type="match status" value="1"/>
</dbReference>
<dbReference type="InterPro" id="IPR023614">
    <property type="entry name" value="Porin_dom_sf"/>
</dbReference>
<gene>
    <name evidence="13" type="ORF">AACH00_03740</name>
</gene>
<protein>
    <submittedName>
        <fullName evidence="13">Porin</fullName>
    </submittedName>
</protein>
<organism evidence="13 14">
    <name type="scientific">Ideonella margarita</name>
    <dbReference type="NCBI Taxonomy" id="2984191"/>
    <lineage>
        <taxon>Bacteria</taxon>
        <taxon>Pseudomonadati</taxon>
        <taxon>Pseudomonadota</taxon>
        <taxon>Betaproteobacteria</taxon>
        <taxon>Burkholderiales</taxon>
        <taxon>Sphaerotilaceae</taxon>
        <taxon>Ideonella</taxon>
    </lineage>
</organism>
<comment type="subunit">
    <text evidence="2">Homotrimer.</text>
</comment>
<dbReference type="RefSeq" id="WP_341397635.1">
    <property type="nucleotide sequence ID" value="NZ_JBBUTI010000002.1"/>
</dbReference>
<keyword evidence="9" id="KW-0472">Membrane</keyword>
<feature type="domain" description="Porin" evidence="12">
    <location>
        <begin position="7"/>
        <end position="288"/>
    </location>
</feature>
<keyword evidence="14" id="KW-1185">Reference proteome</keyword>
<evidence type="ECO:0000256" key="8">
    <source>
        <dbReference type="ARBA" id="ARBA00023114"/>
    </source>
</evidence>
<feature type="chain" id="PRO_5047496488" evidence="11">
    <location>
        <begin position="21"/>
        <end position="310"/>
    </location>
</feature>
<dbReference type="PRINTS" id="PR00182">
    <property type="entry name" value="ECOLNEIPORIN"/>
</dbReference>
<dbReference type="Proteomes" id="UP001379945">
    <property type="component" value="Unassembled WGS sequence"/>
</dbReference>
<evidence type="ECO:0000256" key="3">
    <source>
        <dbReference type="ARBA" id="ARBA00022448"/>
    </source>
</evidence>
<proteinExistence type="predicted"/>
<evidence type="ECO:0000256" key="1">
    <source>
        <dbReference type="ARBA" id="ARBA00004571"/>
    </source>
</evidence>
<evidence type="ECO:0000256" key="4">
    <source>
        <dbReference type="ARBA" id="ARBA00022452"/>
    </source>
</evidence>
<evidence type="ECO:0000259" key="12">
    <source>
        <dbReference type="Pfam" id="PF13609"/>
    </source>
</evidence>
<evidence type="ECO:0000313" key="14">
    <source>
        <dbReference type="Proteomes" id="UP001379945"/>
    </source>
</evidence>
<evidence type="ECO:0000256" key="5">
    <source>
        <dbReference type="ARBA" id="ARBA00022692"/>
    </source>
</evidence>
<evidence type="ECO:0000256" key="6">
    <source>
        <dbReference type="ARBA" id="ARBA00022729"/>
    </source>
</evidence>
<evidence type="ECO:0000256" key="2">
    <source>
        <dbReference type="ARBA" id="ARBA00011233"/>
    </source>
</evidence>
<dbReference type="Gene3D" id="2.40.160.10">
    <property type="entry name" value="Porin"/>
    <property type="match status" value="1"/>
</dbReference>
<dbReference type="EMBL" id="JBBUTI010000002">
    <property type="protein sequence ID" value="MEK8045456.1"/>
    <property type="molecule type" value="Genomic_DNA"/>
</dbReference>
<sequence length="310" mass="32282">MNKSLLALAVLGAFAGAASAQSSVTIYGKIELAAGKPTGTTDKQIMDNNTGSRIGFRGVEDLGGGMQALFGFEHRLSPDTGTSTSTNFWNGYSTVGLAGSFGRVNLGRQYVAAFTHIQNQIDPFSGDTQAALRDTGMRFGGITKVRVADSIRYDFSANGINFAASVGEAPAGSPDRPMSVAVNYSAGPMFLGLGIENPEGANDNVWNIGGRYNFGFATLSAGYGKGSNNANVDAKGFLLGAVVPFGATDFKIGYAENKLDNTSLKTKRASIGADYNLSKRTKLFANYSKVGGGVPVGPKSGYSAGINHSF</sequence>
<dbReference type="PRINTS" id="PR00184">
    <property type="entry name" value="NEISSPPORIN"/>
</dbReference>
<keyword evidence="7" id="KW-0406">Ion transport</keyword>
<name>A0ABU9C1H1_9BURK</name>
<dbReference type="InterPro" id="IPR001702">
    <property type="entry name" value="Porin_Gram-ve"/>
</dbReference>
<dbReference type="InterPro" id="IPR050298">
    <property type="entry name" value="Gram-neg_bact_OMP"/>
</dbReference>
<dbReference type="PANTHER" id="PTHR34501:SF9">
    <property type="entry name" value="MAJOR OUTER MEMBRANE PROTEIN P.IA"/>
    <property type="match status" value="1"/>
</dbReference>
<evidence type="ECO:0000313" key="13">
    <source>
        <dbReference type="EMBL" id="MEK8045456.1"/>
    </source>
</evidence>
<feature type="signal peptide" evidence="11">
    <location>
        <begin position="1"/>
        <end position="20"/>
    </location>
</feature>
<comment type="caution">
    <text evidence="13">The sequence shown here is derived from an EMBL/GenBank/DDBJ whole genome shotgun (WGS) entry which is preliminary data.</text>
</comment>
<keyword evidence="10" id="KW-0998">Cell outer membrane</keyword>